<keyword evidence="2" id="KW-0732">Signal</keyword>
<evidence type="ECO:0000313" key="4">
    <source>
        <dbReference type="Proteomes" id="UP000190339"/>
    </source>
</evidence>
<gene>
    <name evidence="3" type="ORF">SAMN05660866_00987</name>
</gene>
<feature type="region of interest" description="Disordered" evidence="1">
    <location>
        <begin position="111"/>
        <end position="135"/>
    </location>
</feature>
<feature type="signal peptide" evidence="2">
    <location>
        <begin position="1"/>
        <end position="24"/>
    </location>
</feature>
<dbReference type="EMBL" id="FUYL01000002">
    <property type="protein sequence ID" value="SKB34776.1"/>
    <property type="molecule type" value="Genomic_DNA"/>
</dbReference>
<organism evidence="3 4">
    <name type="scientific">Maribacter arcticus</name>
    <dbReference type="NCBI Taxonomy" id="561365"/>
    <lineage>
        <taxon>Bacteria</taxon>
        <taxon>Pseudomonadati</taxon>
        <taxon>Bacteroidota</taxon>
        <taxon>Flavobacteriia</taxon>
        <taxon>Flavobacteriales</taxon>
        <taxon>Flavobacteriaceae</taxon>
        <taxon>Maribacter</taxon>
    </lineage>
</organism>
<name>A0A1T5AIJ3_9FLAO</name>
<sequence>MRTTRTLRFLIAILSFSYLGSVHAQDPTVTITLTVDTSLLGDDREAPGGCTFKVVPADKILVNDPNNPKTFSIRVEESDIIEWQGFTTTGGEVKMKKITFIGGTDIFESNPVKGQNSNGKEKIKAKPNKKTPAGKDYEYSIRFKPDGFKFYDIDPRIKVGNQ</sequence>
<dbReference type="RefSeq" id="WP_079511480.1">
    <property type="nucleotide sequence ID" value="NZ_FUYL01000002.1"/>
</dbReference>
<proteinExistence type="predicted"/>
<evidence type="ECO:0000256" key="1">
    <source>
        <dbReference type="SAM" id="MobiDB-lite"/>
    </source>
</evidence>
<accession>A0A1T5AIJ3</accession>
<evidence type="ECO:0000313" key="3">
    <source>
        <dbReference type="EMBL" id="SKB34776.1"/>
    </source>
</evidence>
<dbReference type="Proteomes" id="UP000190339">
    <property type="component" value="Unassembled WGS sequence"/>
</dbReference>
<evidence type="ECO:0000256" key="2">
    <source>
        <dbReference type="SAM" id="SignalP"/>
    </source>
</evidence>
<feature type="chain" id="PRO_5010576982" evidence="2">
    <location>
        <begin position="25"/>
        <end position="162"/>
    </location>
</feature>
<protein>
    <submittedName>
        <fullName evidence="3">Uncharacterized protein</fullName>
    </submittedName>
</protein>
<dbReference type="AlphaFoldDB" id="A0A1T5AIJ3"/>
<keyword evidence="4" id="KW-1185">Reference proteome</keyword>
<dbReference type="STRING" id="561365.SAMN05660866_00987"/>
<dbReference type="OrthoDB" id="1442632at2"/>
<reference evidence="4" key="1">
    <citation type="submission" date="2017-02" db="EMBL/GenBank/DDBJ databases">
        <authorList>
            <person name="Varghese N."/>
            <person name="Submissions S."/>
        </authorList>
    </citation>
    <scope>NUCLEOTIDE SEQUENCE [LARGE SCALE GENOMIC DNA]</scope>
    <source>
        <strain evidence="4">DSM 23546</strain>
    </source>
</reference>